<dbReference type="InterPro" id="IPR040150">
    <property type="entry name" value="Iwr1"/>
</dbReference>
<comment type="caution">
    <text evidence="5">The sequence shown here is derived from an EMBL/GenBank/DDBJ whole genome shotgun (WGS) entry which is preliminary data.</text>
</comment>
<evidence type="ECO:0000256" key="3">
    <source>
        <dbReference type="SAM" id="MobiDB-lite"/>
    </source>
</evidence>
<reference evidence="5" key="1">
    <citation type="submission" date="2022-07" db="EMBL/GenBank/DDBJ databases">
        <title>Genome Sequence of Xylaria arbuscula.</title>
        <authorList>
            <person name="Buettner E."/>
        </authorList>
    </citation>
    <scope>NUCLEOTIDE SEQUENCE</scope>
    <source>
        <strain evidence="5">VT107</strain>
    </source>
</reference>
<keyword evidence="6" id="KW-1185">Reference proteome</keyword>
<evidence type="ECO:0000313" key="5">
    <source>
        <dbReference type="EMBL" id="KAJ3561457.1"/>
    </source>
</evidence>
<dbReference type="Pfam" id="PF08574">
    <property type="entry name" value="Iwr1"/>
    <property type="match status" value="1"/>
</dbReference>
<feature type="compositionally biased region" description="Polar residues" evidence="3">
    <location>
        <begin position="70"/>
        <end position="85"/>
    </location>
</feature>
<evidence type="ECO:0000313" key="6">
    <source>
        <dbReference type="Proteomes" id="UP001148614"/>
    </source>
</evidence>
<feature type="region of interest" description="Disordered" evidence="3">
    <location>
        <begin position="359"/>
        <end position="431"/>
    </location>
</feature>
<feature type="region of interest" description="Disordered" evidence="3">
    <location>
        <begin position="281"/>
        <end position="306"/>
    </location>
</feature>
<dbReference type="GO" id="GO:0006606">
    <property type="term" value="P:protein import into nucleus"/>
    <property type="evidence" value="ECO:0007669"/>
    <property type="project" value="InterPro"/>
</dbReference>
<protein>
    <recommendedName>
        <fullName evidence="4">Transcription factor Iwr1 domain-containing protein</fullName>
    </recommendedName>
</protein>
<dbReference type="AlphaFoldDB" id="A0A9W8N7Y9"/>
<dbReference type="VEuPathDB" id="FungiDB:F4678DRAFT_472187"/>
<feature type="compositionally biased region" description="Acidic residues" evidence="3">
    <location>
        <begin position="359"/>
        <end position="376"/>
    </location>
</feature>
<evidence type="ECO:0000256" key="1">
    <source>
        <dbReference type="ARBA" id="ARBA00010218"/>
    </source>
</evidence>
<proteinExistence type="inferred from homology"/>
<dbReference type="PANTHER" id="PTHR28063:SF1">
    <property type="entry name" value="RNA POLYMERASE II NUCLEAR LOCALIZATION PROTEIN IWR1"/>
    <property type="match status" value="1"/>
</dbReference>
<keyword evidence="2" id="KW-0175">Coiled coil</keyword>
<feature type="coiled-coil region" evidence="2">
    <location>
        <begin position="251"/>
        <end position="278"/>
    </location>
</feature>
<organism evidence="5 6">
    <name type="scientific">Xylaria arbuscula</name>
    <dbReference type="NCBI Taxonomy" id="114810"/>
    <lineage>
        <taxon>Eukaryota</taxon>
        <taxon>Fungi</taxon>
        <taxon>Dikarya</taxon>
        <taxon>Ascomycota</taxon>
        <taxon>Pezizomycotina</taxon>
        <taxon>Sordariomycetes</taxon>
        <taxon>Xylariomycetidae</taxon>
        <taxon>Xylariales</taxon>
        <taxon>Xylariaceae</taxon>
        <taxon>Xylaria</taxon>
    </lineage>
</organism>
<feature type="compositionally biased region" description="Acidic residues" evidence="3">
    <location>
        <begin position="384"/>
        <end position="395"/>
    </location>
</feature>
<feature type="compositionally biased region" description="Low complexity" evidence="3">
    <location>
        <begin position="95"/>
        <end position="115"/>
    </location>
</feature>
<dbReference type="InterPro" id="IPR013883">
    <property type="entry name" value="TF_Iwr1_dom"/>
</dbReference>
<accession>A0A9W8N7Y9</accession>
<feature type="region of interest" description="Disordered" evidence="3">
    <location>
        <begin position="69"/>
        <end position="124"/>
    </location>
</feature>
<feature type="compositionally biased region" description="Acidic residues" evidence="3">
    <location>
        <begin position="409"/>
        <end position="424"/>
    </location>
</feature>
<dbReference type="EMBL" id="JANPWZ010002067">
    <property type="protein sequence ID" value="KAJ3561457.1"/>
    <property type="molecule type" value="Genomic_DNA"/>
</dbReference>
<gene>
    <name evidence="5" type="ORF">NPX13_g8940</name>
</gene>
<evidence type="ECO:0000256" key="2">
    <source>
        <dbReference type="SAM" id="Coils"/>
    </source>
</evidence>
<dbReference type="PANTHER" id="PTHR28063">
    <property type="entry name" value="RNA POLYMERASE II NUCLEAR LOCALIZATION PROTEIN IWR1"/>
    <property type="match status" value="1"/>
</dbReference>
<comment type="similarity">
    <text evidence="1">Belongs to the IWR1/SLC7A6OS family.</text>
</comment>
<sequence>MSVPPQLIRVKRKATEEAPVSYLRVQDTKRHRSNVFVYQRQNEEATFAESIPPQIQQPVIHTSPLGRRTQAFQSATRQNISTNKDNPPVNDPIGNNNGNTSTNTSTSTNTLKTTSVPPSTSEPRRFHMSRKDMMLAASPYPGRPHGGISKKRAPPAMFVERKIKRVSSRVVEKLHATNHDHVTATRPTDTPAADTMELDKPETRKFKKPGVAKLAARDNTVRDRPELPKSITDRWNVDMQQLTADMEAYAMQQIGLNLQRAEDEKREQERARMNVSSKLKFKPKPTKRYAERHPEEAAQPTDNGMMDVDVGNSDSDDSDYVIETYVRVPASSMGDHVPPQNVGLLVFDGEPDIEFFYGEDDESEDEWAEDEEDENAENYYTADYPDEEVASDDEFDKNPYAFRTGNASDLEEYDVGESDDESDGENTKTPFRTYIGRNGLRSNHLAEANVPECWAVKEPLTCREKGCVTSAGYRAKRRTAP</sequence>
<name>A0A9W8N7Y9_9PEZI</name>
<feature type="domain" description="Transcription factor Iwr1" evidence="4">
    <location>
        <begin position="318"/>
        <end position="388"/>
    </location>
</feature>
<dbReference type="Proteomes" id="UP001148614">
    <property type="component" value="Unassembled WGS sequence"/>
</dbReference>
<evidence type="ECO:0000259" key="4">
    <source>
        <dbReference type="Pfam" id="PF08574"/>
    </source>
</evidence>
<dbReference type="GO" id="GO:0005737">
    <property type="term" value="C:cytoplasm"/>
    <property type="evidence" value="ECO:0007669"/>
    <property type="project" value="TreeGrafter"/>
</dbReference>